<dbReference type="RefSeq" id="WP_157802464.1">
    <property type="nucleotide sequence ID" value="NZ_BOOX01000003.1"/>
</dbReference>
<evidence type="ECO:0000313" key="2">
    <source>
        <dbReference type="EMBL" id="PJJ77424.1"/>
    </source>
</evidence>
<dbReference type="OrthoDB" id="2109246at201174"/>
<proteinExistence type="predicted"/>
<keyword evidence="1" id="KW-0472">Membrane</keyword>
<reference evidence="2 3" key="1">
    <citation type="submission" date="2017-11" db="EMBL/GenBank/DDBJ databases">
        <title>Genomic Encyclopedia of Archaeal and Bacterial Type Strains, Phase II (KMG-II): From Individual Species to Whole Genera.</title>
        <authorList>
            <person name="Goeker M."/>
        </authorList>
    </citation>
    <scope>NUCLEOTIDE SEQUENCE [LARGE SCALE GENOMIC DNA]</scope>
    <source>
        <strain evidence="2 3">DSM 25478</strain>
    </source>
</reference>
<dbReference type="AlphaFoldDB" id="A0A2M9CZP3"/>
<sequence>MRMTGVTGERVRATARVVAVGAVLMAVADAFRCGNRWYVSTMFGGADSGDYMALDLAAGAFHAMVACLAWVCVALVAAAVGWRLRVVSARTP</sequence>
<dbReference type="Proteomes" id="UP000231693">
    <property type="component" value="Unassembled WGS sequence"/>
</dbReference>
<comment type="caution">
    <text evidence="2">The sequence shown here is derived from an EMBL/GenBank/DDBJ whole genome shotgun (WGS) entry which is preliminary data.</text>
</comment>
<keyword evidence="3" id="KW-1185">Reference proteome</keyword>
<evidence type="ECO:0000313" key="3">
    <source>
        <dbReference type="Proteomes" id="UP000231693"/>
    </source>
</evidence>
<evidence type="ECO:0000256" key="1">
    <source>
        <dbReference type="SAM" id="Phobius"/>
    </source>
</evidence>
<organism evidence="2 3">
    <name type="scientific">Sediminihabitans luteus</name>
    <dbReference type="NCBI Taxonomy" id="1138585"/>
    <lineage>
        <taxon>Bacteria</taxon>
        <taxon>Bacillati</taxon>
        <taxon>Actinomycetota</taxon>
        <taxon>Actinomycetes</taxon>
        <taxon>Micrococcales</taxon>
        <taxon>Cellulomonadaceae</taxon>
        <taxon>Sediminihabitans</taxon>
    </lineage>
</organism>
<name>A0A2M9CZP3_9CELL</name>
<feature type="transmembrane region" description="Helical" evidence="1">
    <location>
        <begin position="60"/>
        <end position="82"/>
    </location>
</feature>
<keyword evidence="1" id="KW-1133">Transmembrane helix</keyword>
<accession>A0A2M9CZP3</accession>
<dbReference type="EMBL" id="PGFE01000001">
    <property type="protein sequence ID" value="PJJ77424.1"/>
    <property type="molecule type" value="Genomic_DNA"/>
</dbReference>
<protein>
    <submittedName>
        <fullName evidence="2">Uncharacterized protein</fullName>
    </submittedName>
</protein>
<gene>
    <name evidence="2" type="ORF">CLV28_0643</name>
</gene>
<keyword evidence="1" id="KW-0812">Transmembrane</keyword>